<comment type="catalytic activity">
    <reaction evidence="4 5">
        <text>L-glutamine + H2O = L-glutamate + NH4(+)</text>
        <dbReference type="Rhea" id="RHEA:15889"/>
        <dbReference type="ChEBI" id="CHEBI:15377"/>
        <dbReference type="ChEBI" id="CHEBI:28938"/>
        <dbReference type="ChEBI" id="CHEBI:29985"/>
        <dbReference type="ChEBI" id="CHEBI:58359"/>
        <dbReference type="EC" id="3.5.1.2"/>
    </reaction>
</comment>
<dbReference type="GO" id="GO:0006543">
    <property type="term" value="P:L-glutamine catabolic process"/>
    <property type="evidence" value="ECO:0007669"/>
    <property type="project" value="TreeGrafter"/>
</dbReference>
<dbReference type="InterPro" id="IPR012338">
    <property type="entry name" value="Beta-lactam/transpept-like"/>
</dbReference>
<dbReference type="GO" id="GO:0004359">
    <property type="term" value="F:glutaminase activity"/>
    <property type="evidence" value="ECO:0007669"/>
    <property type="project" value="UniProtKB-UniRule"/>
</dbReference>
<dbReference type="GO" id="GO:0006537">
    <property type="term" value="P:glutamate biosynthetic process"/>
    <property type="evidence" value="ECO:0007669"/>
    <property type="project" value="TreeGrafter"/>
</dbReference>
<sequence length="393" mass="40109">MPACGQDHVATIKASWRTGGPATVTPNTGAGTPASLNEGDYLMKSGLTQRARAWGAAIALSLTLLSAGAAPAREAPPGDQAIQQAVDQAYAKFKGVMEGENASYIPYLAKADPKLYGIAVVTADGRVFKAGDAGQEFPVESIAKVFTLARVLKDQGPDAMMAKIGVNATGQPFNSVLAIELNNDKLTGSPPAGNPLVNAGAIAAASLVPGADLNARWKTVLDTASAFAGRTLALNQDVYQSEMAGNQHNQAIALLLQSYGHLYADPAMTVDLYTRECSYNVSAVDLATMGATLANGGINPVSHKAVVDPATSARVLAVMATAGLYNTSGEWLFKVGLPGKSGVGGGILAVAPGKLAIGVYSSRLDAAGNSVRGQLAAQSIGEALGLNLFAAGK</sequence>
<keyword evidence="5" id="KW-0007">Acetylation</keyword>
<name>A0A560IWD5_9PROT</name>
<dbReference type="AlphaFoldDB" id="A0A560IWD5"/>
<dbReference type="EC" id="3.5.1.2" evidence="2 5"/>
<dbReference type="Pfam" id="PF04960">
    <property type="entry name" value="Glutaminase"/>
    <property type="match status" value="1"/>
</dbReference>
<dbReference type="HAMAP" id="MF_00313">
    <property type="entry name" value="Glutaminase"/>
    <property type="match status" value="1"/>
</dbReference>
<keyword evidence="3 5" id="KW-0378">Hydrolase</keyword>
<evidence type="ECO:0000313" key="6">
    <source>
        <dbReference type="EMBL" id="TWB63368.1"/>
    </source>
</evidence>
<evidence type="ECO:0000256" key="1">
    <source>
        <dbReference type="ARBA" id="ARBA00011076"/>
    </source>
</evidence>
<proteinExistence type="inferred from homology"/>
<protein>
    <recommendedName>
        <fullName evidence="2 5">Glutaminase</fullName>
        <ecNumber evidence="2 5">3.5.1.2</ecNumber>
    </recommendedName>
</protein>
<feature type="binding site" evidence="5">
    <location>
        <position position="141"/>
    </location>
    <ligand>
        <name>substrate</name>
    </ligand>
</feature>
<dbReference type="InterPro" id="IPR015868">
    <property type="entry name" value="Glutaminase"/>
</dbReference>
<organism evidence="6 7">
    <name type="scientific">Nitrospirillum amazonense</name>
    <dbReference type="NCBI Taxonomy" id="28077"/>
    <lineage>
        <taxon>Bacteria</taxon>
        <taxon>Pseudomonadati</taxon>
        <taxon>Pseudomonadota</taxon>
        <taxon>Alphaproteobacteria</taxon>
        <taxon>Rhodospirillales</taxon>
        <taxon>Azospirillaceae</taxon>
        <taxon>Nitrospirillum</taxon>
    </lineage>
</organism>
<dbReference type="EMBL" id="VITT01000004">
    <property type="protein sequence ID" value="TWB63368.1"/>
    <property type="molecule type" value="Genomic_DNA"/>
</dbReference>
<reference evidence="6 7" key="1">
    <citation type="submission" date="2019-06" db="EMBL/GenBank/DDBJ databases">
        <title>Genomic Encyclopedia of Type Strains, Phase IV (KMG-V): Genome sequencing to study the core and pangenomes of soil and plant-associated prokaryotes.</title>
        <authorList>
            <person name="Whitman W."/>
        </authorList>
    </citation>
    <scope>NUCLEOTIDE SEQUENCE [LARGE SCALE GENOMIC DNA]</scope>
    <source>
        <strain evidence="6 7">BR 11140</strain>
    </source>
</reference>
<evidence type="ECO:0000256" key="4">
    <source>
        <dbReference type="ARBA" id="ARBA00049534"/>
    </source>
</evidence>
<comment type="similarity">
    <text evidence="1 5">Belongs to the glutaminase family.</text>
</comment>
<feature type="binding site" evidence="5">
    <location>
        <position position="343"/>
    </location>
    <ligand>
        <name>substrate</name>
    </ligand>
</feature>
<dbReference type="PANTHER" id="PTHR12544">
    <property type="entry name" value="GLUTAMINASE"/>
    <property type="match status" value="1"/>
</dbReference>
<dbReference type="Proteomes" id="UP000318050">
    <property type="component" value="Unassembled WGS sequence"/>
</dbReference>
<comment type="subunit">
    <text evidence="5">Homotetramer.</text>
</comment>
<evidence type="ECO:0000313" key="7">
    <source>
        <dbReference type="Proteomes" id="UP000318050"/>
    </source>
</evidence>
<feature type="binding site" evidence="5">
    <location>
        <position position="242"/>
    </location>
    <ligand>
        <name>substrate</name>
    </ligand>
</feature>
<evidence type="ECO:0000256" key="5">
    <source>
        <dbReference type="HAMAP-Rule" id="MF_00313"/>
    </source>
</evidence>
<feature type="binding site" evidence="5">
    <location>
        <position position="273"/>
    </location>
    <ligand>
        <name>substrate</name>
    </ligand>
</feature>
<dbReference type="SUPFAM" id="SSF56601">
    <property type="entry name" value="beta-lactamase/transpeptidase-like"/>
    <property type="match status" value="1"/>
</dbReference>
<evidence type="ECO:0000256" key="3">
    <source>
        <dbReference type="ARBA" id="ARBA00022801"/>
    </source>
</evidence>
<evidence type="ECO:0000256" key="2">
    <source>
        <dbReference type="ARBA" id="ARBA00012918"/>
    </source>
</evidence>
<dbReference type="Gene3D" id="3.40.710.10">
    <property type="entry name" value="DD-peptidase/beta-lactamase superfamily"/>
    <property type="match status" value="1"/>
</dbReference>
<accession>A0A560IWD5</accession>
<feature type="binding site" evidence="5">
    <location>
        <position position="249"/>
    </location>
    <ligand>
        <name>substrate</name>
    </ligand>
</feature>
<feature type="binding site" evidence="5">
    <location>
        <position position="198"/>
    </location>
    <ligand>
        <name>substrate</name>
    </ligand>
</feature>
<comment type="caution">
    <text evidence="6">The sequence shown here is derived from an EMBL/GenBank/DDBJ whole genome shotgun (WGS) entry which is preliminary data.</text>
</comment>
<gene>
    <name evidence="5" type="primary">glsA</name>
    <name evidence="6" type="ORF">FBZ92_104122</name>
</gene>
<dbReference type="NCBIfam" id="NF009020">
    <property type="entry name" value="PRK12356.1"/>
    <property type="match status" value="1"/>
</dbReference>
<dbReference type="PANTHER" id="PTHR12544:SF48">
    <property type="entry name" value="GLUTAMINASE 1"/>
    <property type="match status" value="1"/>
</dbReference>
<feature type="binding site" evidence="5">
    <location>
        <position position="325"/>
    </location>
    <ligand>
        <name>substrate</name>
    </ligand>
</feature>
<dbReference type="NCBIfam" id="TIGR03814">
    <property type="entry name" value="Gln_ase"/>
    <property type="match status" value="1"/>
</dbReference>